<evidence type="ECO:0000313" key="4">
    <source>
        <dbReference type="EMBL" id="RCS57095.1"/>
    </source>
</evidence>
<dbReference type="GO" id="GO:0030428">
    <property type="term" value="C:cell septum"/>
    <property type="evidence" value="ECO:0007669"/>
    <property type="project" value="TreeGrafter"/>
</dbReference>
<comment type="caution">
    <text evidence="4">The sequence shown here is derived from an EMBL/GenBank/DDBJ whole genome shotgun (WGS) entry which is preliminary data.</text>
</comment>
<dbReference type="Pfam" id="PF05036">
    <property type="entry name" value="SPOR"/>
    <property type="match status" value="1"/>
</dbReference>
<dbReference type="OrthoDB" id="7063246at2"/>
<dbReference type="EMBL" id="QPGB01000004">
    <property type="protein sequence ID" value="RCS57095.1"/>
    <property type="molecule type" value="Genomic_DNA"/>
</dbReference>
<sequence>MNTNQQGSTLTGFIFGLVLGLAIAVVVAFYINKGANPFTAPAIPKAAEPANRNKTANGETDELPDPNAPLLARTAKPQTAEAPALGTEKAPPPSPSNQRTSGTTTEKPAEIAATIFVQAGAFSTQQEADNQRAKLAFAGFEAKVYKADVGGKPMHRVRLGPFTREEEANQLRIKLLEAGLESTIVR</sequence>
<feature type="transmembrane region" description="Helical" evidence="2">
    <location>
        <begin position="12"/>
        <end position="31"/>
    </location>
</feature>
<dbReference type="RefSeq" id="WP_114403236.1">
    <property type="nucleotide sequence ID" value="NZ_QPGB01000004.1"/>
</dbReference>
<keyword evidence="2" id="KW-0472">Membrane</keyword>
<feature type="compositionally biased region" description="Polar residues" evidence="1">
    <location>
        <begin position="96"/>
        <end position="105"/>
    </location>
</feature>
<dbReference type="GO" id="GO:0042834">
    <property type="term" value="F:peptidoglycan binding"/>
    <property type="evidence" value="ECO:0007669"/>
    <property type="project" value="InterPro"/>
</dbReference>
<evidence type="ECO:0000256" key="2">
    <source>
        <dbReference type="SAM" id="Phobius"/>
    </source>
</evidence>
<dbReference type="AlphaFoldDB" id="A0A368L0X7"/>
<keyword evidence="2" id="KW-1133">Transmembrane helix</keyword>
<dbReference type="SUPFAM" id="SSF110997">
    <property type="entry name" value="Sporulation related repeat"/>
    <property type="match status" value="1"/>
</dbReference>
<dbReference type="GO" id="GO:0032506">
    <property type="term" value="P:cytokinetic process"/>
    <property type="evidence" value="ECO:0007669"/>
    <property type="project" value="TreeGrafter"/>
</dbReference>
<accession>A0A368L0X7</accession>
<reference evidence="4 5" key="1">
    <citation type="journal article" date="2018" name="Int. J. Syst. Evol. Microbiol.">
        <title>Parvibium lacunae gen. nov., sp. nov., a new member of the family Alcaligenaceae isolated from a freshwater pond.</title>
        <authorList>
            <person name="Chen W.M."/>
            <person name="Xie P.B."/>
            <person name="Hsu M.Y."/>
            <person name="Sheu S.Y."/>
        </authorList>
    </citation>
    <scope>NUCLEOTIDE SEQUENCE [LARGE SCALE GENOMIC DNA]</scope>
    <source>
        <strain evidence="4 5">KMB9</strain>
    </source>
</reference>
<protein>
    <recommendedName>
        <fullName evidence="3">SPOR domain-containing protein</fullName>
    </recommendedName>
</protein>
<proteinExistence type="predicted"/>
<dbReference type="InterPro" id="IPR036680">
    <property type="entry name" value="SPOR-like_sf"/>
</dbReference>
<dbReference type="InterPro" id="IPR052521">
    <property type="entry name" value="Cell_div_SPOR-domain"/>
</dbReference>
<dbReference type="PANTHER" id="PTHR38687">
    <property type="entry name" value="CELL DIVISION PROTEIN DEDD-RELATED"/>
    <property type="match status" value="1"/>
</dbReference>
<keyword evidence="5" id="KW-1185">Reference proteome</keyword>
<gene>
    <name evidence="4" type="ORF">DU000_09840</name>
</gene>
<dbReference type="Gene3D" id="3.30.70.1070">
    <property type="entry name" value="Sporulation related repeat"/>
    <property type="match status" value="1"/>
</dbReference>
<dbReference type="PROSITE" id="PS51724">
    <property type="entry name" value="SPOR"/>
    <property type="match status" value="1"/>
</dbReference>
<dbReference type="InterPro" id="IPR007730">
    <property type="entry name" value="SPOR-like_dom"/>
</dbReference>
<feature type="region of interest" description="Disordered" evidence="1">
    <location>
        <begin position="49"/>
        <end position="105"/>
    </location>
</feature>
<organism evidence="4 5">
    <name type="scientific">Parvibium lacunae</name>
    <dbReference type="NCBI Taxonomy" id="1888893"/>
    <lineage>
        <taxon>Bacteria</taxon>
        <taxon>Pseudomonadati</taxon>
        <taxon>Pseudomonadota</taxon>
        <taxon>Betaproteobacteria</taxon>
        <taxon>Burkholderiales</taxon>
        <taxon>Alcaligenaceae</taxon>
        <taxon>Parvibium</taxon>
    </lineage>
</organism>
<dbReference type="PANTHER" id="PTHR38687:SF1">
    <property type="entry name" value="CELL DIVISION PROTEIN DEDD"/>
    <property type="match status" value="1"/>
</dbReference>
<dbReference type="Proteomes" id="UP000252357">
    <property type="component" value="Unassembled WGS sequence"/>
</dbReference>
<evidence type="ECO:0000313" key="5">
    <source>
        <dbReference type="Proteomes" id="UP000252357"/>
    </source>
</evidence>
<evidence type="ECO:0000259" key="3">
    <source>
        <dbReference type="PROSITE" id="PS51724"/>
    </source>
</evidence>
<evidence type="ECO:0000256" key="1">
    <source>
        <dbReference type="SAM" id="MobiDB-lite"/>
    </source>
</evidence>
<dbReference type="GO" id="GO:0032153">
    <property type="term" value="C:cell division site"/>
    <property type="evidence" value="ECO:0007669"/>
    <property type="project" value="TreeGrafter"/>
</dbReference>
<name>A0A368L0X7_9BURK</name>
<keyword evidence="2" id="KW-0812">Transmembrane</keyword>
<feature type="domain" description="SPOR" evidence="3">
    <location>
        <begin position="109"/>
        <end position="186"/>
    </location>
</feature>